<dbReference type="SUPFAM" id="SSF54427">
    <property type="entry name" value="NTF2-like"/>
    <property type="match status" value="1"/>
</dbReference>
<dbReference type="InterPro" id="IPR027843">
    <property type="entry name" value="DUF4440"/>
</dbReference>
<dbReference type="NCBIfam" id="TIGR02246">
    <property type="entry name" value="SgcJ/EcaC family oxidoreductase"/>
    <property type="match status" value="1"/>
</dbReference>
<reference evidence="3" key="1">
    <citation type="journal article" date="2019" name="Int. J. Syst. Evol. Microbiol.">
        <title>The Global Catalogue of Microorganisms (GCM) 10K type strain sequencing project: providing services to taxonomists for standard genome sequencing and annotation.</title>
        <authorList>
            <consortium name="The Broad Institute Genomics Platform"/>
            <consortium name="The Broad Institute Genome Sequencing Center for Infectious Disease"/>
            <person name="Wu L."/>
            <person name="Ma J."/>
        </authorList>
    </citation>
    <scope>NUCLEOTIDE SEQUENCE [LARGE SCALE GENOMIC DNA]</scope>
    <source>
        <strain evidence="3">JCM 17939</strain>
    </source>
</reference>
<gene>
    <name evidence="2" type="ORF">GCM10023196_056510</name>
</gene>
<comment type="caution">
    <text evidence="2">The sequence shown here is derived from an EMBL/GenBank/DDBJ whole genome shotgun (WGS) entry which is preliminary data.</text>
</comment>
<protein>
    <submittedName>
        <fullName evidence="2">SgcJ/EcaC family oxidoreductase</fullName>
    </submittedName>
</protein>
<dbReference type="InterPro" id="IPR011944">
    <property type="entry name" value="Steroid_delta5-4_isomerase"/>
</dbReference>
<proteinExistence type="predicted"/>
<feature type="domain" description="DUF4440" evidence="1">
    <location>
        <begin position="20"/>
        <end position="130"/>
    </location>
</feature>
<dbReference type="InterPro" id="IPR032710">
    <property type="entry name" value="NTF2-like_dom_sf"/>
</dbReference>
<sequence>MTMNSDSRTPVLAENDSAVREVLDGIVAAWADNDAEAFAAFYTEDATVVLPGGVHHQGREELRAYMAAGFAGPVKGSRSIDRPENIRIIDGRTAVVVSLSGFLLPGEDEIPAERMRRATWVLAEHDGQWLVEAYHNCSINA</sequence>
<evidence type="ECO:0000313" key="2">
    <source>
        <dbReference type="EMBL" id="GAA4630584.1"/>
    </source>
</evidence>
<dbReference type="Pfam" id="PF14534">
    <property type="entry name" value="DUF4440"/>
    <property type="match status" value="1"/>
</dbReference>
<dbReference type="EMBL" id="BAABHK010000008">
    <property type="protein sequence ID" value="GAA4630584.1"/>
    <property type="molecule type" value="Genomic_DNA"/>
</dbReference>
<dbReference type="RefSeq" id="WP_345434103.1">
    <property type="nucleotide sequence ID" value="NZ_BAABHK010000008.1"/>
</dbReference>
<keyword evidence="3" id="KW-1185">Reference proteome</keyword>
<evidence type="ECO:0000313" key="3">
    <source>
        <dbReference type="Proteomes" id="UP001501442"/>
    </source>
</evidence>
<accession>A0ABP8UI80</accession>
<name>A0ABP8UI80_9ACTN</name>
<dbReference type="CDD" id="cd00531">
    <property type="entry name" value="NTF2_like"/>
    <property type="match status" value="1"/>
</dbReference>
<dbReference type="Gene3D" id="3.10.450.50">
    <property type="match status" value="1"/>
</dbReference>
<dbReference type="Proteomes" id="UP001501442">
    <property type="component" value="Unassembled WGS sequence"/>
</dbReference>
<evidence type="ECO:0000259" key="1">
    <source>
        <dbReference type="Pfam" id="PF14534"/>
    </source>
</evidence>
<organism evidence="2 3">
    <name type="scientific">Actinoallomurus vinaceus</name>
    <dbReference type="NCBI Taxonomy" id="1080074"/>
    <lineage>
        <taxon>Bacteria</taxon>
        <taxon>Bacillati</taxon>
        <taxon>Actinomycetota</taxon>
        <taxon>Actinomycetes</taxon>
        <taxon>Streptosporangiales</taxon>
        <taxon>Thermomonosporaceae</taxon>
        <taxon>Actinoallomurus</taxon>
    </lineage>
</organism>